<dbReference type="EMBL" id="CADCTQ010000391">
    <property type="protein sequence ID" value="CAA9292412.1"/>
    <property type="molecule type" value="Genomic_DNA"/>
</dbReference>
<dbReference type="AlphaFoldDB" id="A0A6J4K056"/>
<accession>A0A6J4K056</accession>
<feature type="non-terminal residue" evidence="2">
    <location>
        <position position="1"/>
    </location>
</feature>
<gene>
    <name evidence="2" type="ORF">AVDCRST_MAG56-4735</name>
</gene>
<evidence type="ECO:0000313" key="2">
    <source>
        <dbReference type="EMBL" id="CAA9292412.1"/>
    </source>
</evidence>
<reference evidence="2" key="1">
    <citation type="submission" date="2020-02" db="EMBL/GenBank/DDBJ databases">
        <authorList>
            <person name="Meier V. D."/>
        </authorList>
    </citation>
    <scope>NUCLEOTIDE SEQUENCE</scope>
    <source>
        <strain evidence="2">AVDCRST_MAG56</strain>
    </source>
</reference>
<feature type="compositionally biased region" description="Basic and acidic residues" evidence="1">
    <location>
        <begin position="138"/>
        <end position="149"/>
    </location>
</feature>
<proteinExistence type="predicted"/>
<name>A0A6J4K056_9SPHI</name>
<feature type="region of interest" description="Disordered" evidence="1">
    <location>
        <begin position="20"/>
        <end position="218"/>
    </location>
</feature>
<feature type="compositionally biased region" description="Basic residues" evidence="1">
    <location>
        <begin position="182"/>
        <end position="202"/>
    </location>
</feature>
<feature type="compositionally biased region" description="Low complexity" evidence="1">
    <location>
        <begin position="34"/>
        <end position="48"/>
    </location>
</feature>
<feature type="non-terminal residue" evidence="2">
    <location>
        <position position="249"/>
    </location>
</feature>
<organism evidence="2">
    <name type="scientific">uncultured Cytophagales bacterium</name>
    <dbReference type="NCBI Taxonomy" id="158755"/>
    <lineage>
        <taxon>Bacteria</taxon>
        <taxon>Pseudomonadati</taxon>
        <taxon>Bacteroidota</taxon>
        <taxon>Sphingobacteriia</taxon>
        <taxon>Sphingobacteriales</taxon>
        <taxon>environmental samples</taxon>
    </lineage>
</organism>
<sequence>AKCTVLPACQCPESVCLRFPPAGEQRRRGKRYRVGYGRYGSRAGARTRSPAGSDPSPVSPRFGGGAARHGFRGTDPGGYALRARHAVRHGGQLPEGKGIRLRQVPAPQRSGPGPAEGPRPVEKGRLPHQAIRLLPAARRAEKDVEDHARRPLRGQPVRQRLGAQQGGGRRPDPHRQPGPRTRNGHALRPLRPRGAPRLHRPAYRSADPPPHSQGGNARGRLRTHHLRMVALLLPPQKLPHGQFQTRMRV</sequence>
<protein>
    <submittedName>
        <fullName evidence="2">Peptidase</fullName>
    </submittedName>
</protein>
<evidence type="ECO:0000256" key="1">
    <source>
        <dbReference type="SAM" id="MobiDB-lite"/>
    </source>
</evidence>